<keyword evidence="2" id="KW-0809">Transit peptide</keyword>
<dbReference type="AlphaFoldDB" id="G2RA61"/>
<comment type="subcellular location">
    <subcellularLocation>
        <location evidence="1">Mitochondrion</location>
    </subcellularLocation>
</comment>
<dbReference type="RefSeq" id="XP_003655985.1">
    <property type="nucleotide sequence ID" value="XM_003655937.1"/>
</dbReference>
<dbReference type="OrthoDB" id="185373at2759"/>
<evidence type="ECO:0000256" key="1">
    <source>
        <dbReference type="ARBA" id="ARBA00004173"/>
    </source>
</evidence>
<dbReference type="GO" id="GO:0005739">
    <property type="term" value="C:mitochondrion"/>
    <property type="evidence" value="ECO:0007669"/>
    <property type="project" value="UniProtKB-SubCell"/>
</dbReference>
<gene>
    <name evidence="5" type="ORF">THITE_2120323</name>
</gene>
<evidence type="ECO:0000313" key="5">
    <source>
        <dbReference type="EMBL" id="AEO69649.1"/>
    </source>
</evidence>
<dbReference type="GeneID" id="11524561"/>
<evidence type="ECO:0000256" key="2">
    <source>
        <dbReference type="ARBA" id="ARBA00022946"/>
    </source>
</evidence>
<organism evidence="5 6">
    <name type="scientific">Thermothielavioides terrestris (strain ATCC 38088 / NRRL 8126)</name>
    <name type="common">Thielavia terrestris</name>
    <dbReference type="NCBI Taxonomy" id="578455"/>
    <lineage>
        <taxon>Eukaryota</taxon>
        <taxon>Fungi</taxon>
        <taxon>Dikarya</taxon>
        <taxon>Ascomycota</taxon>
        <taxon>Pezizomycotina</taxon>
        <taxon>Sordariomycetes</taxon>
        <taxon>Sordariomycetidae</taxon>
        <taxon>Sordariales</taxon>
        <taxon>Chaetomiaceae</taxon>
        <taxon>Thermothielavioides</taxon>
        <taxon>Thermothielavioides terrestris</taxon>
    </lineage>
</organism>
<evidence type="ECO:0000256" key="3">
    <source>
        <dbReference type="ARBA" id="ARBA00023128"/>
    </source>
</evidence>
<dbReference type="Pfam" id="PF12921">
    <property type="entry name" value="ATP13"/>
    <property type="match status" value="1"/>
</dbReference>
<accession>G2RA61</accession>
<feature type="compositionally biased region" description="Polar residues" evidence="4">
    <location>
        <begin position="86"/>
        <end position="96"/>
    </location>
</feature>
<sequence>MLGPLPVLRHAPHQQSHGRRTYATALGGPSGRQCLDAEEWALLRHLVGKPKGERSPVWPRVAQVLTEPSQERVAPPMSVEGVDAQSAPTGRQQASPLSGLAQSLKHPMNKMAYLNQLAKAARKAQQQMGSMSTAVLAQLPATAFSELLRSLDPVDSISKELDPTDGMHVGPGMAQFTPMGQEFDAWGVKKCYVSLLAQVMNASKLRIEAGRHLLLSDYKILLRCAGAAADLDAVKAVWDMMAETGLRERDPEAYHELVKSRFQTEPLYSHYDLARYIVRPMNLHMQKLWVLGWRERLYLQMLGYNRLKRQRHHFGHNRQSLIHVEHLARIMRQRWPPLRMMWVATKLCYIVDEGVLCAIMVALARSGAINVFQTRILQKYWGVEVTRRPGSPATVKVQTIAYAADSPLRPSAKLLEAIVNSYCVNAEFSTALQVLHAVSSCYGIPIPDKVWFDLLEWAYVLSSKPVATEWKAVRRQFRGKGVSRNAVQLVWNTMTSEPFNVRPGLYQYQLLAHDLVSRGNVPRALDVLLEMEPMYRQLLAQLESTFCKHALSTALGVEVAESEMAWRRARARKHAALYRLQILCRRLLKKVGKGKAGPHMTVRGVPQFIEAFRDLMPASITYQIQTGTVQIHHVPPVRRLEWTTAEYTKLPATTGEVRISGLIKRLPRPKKVKEKRLGPAPHASLYGFLTQSPSWPLIQREFS</sequence>
<keyword evidence="6" id="KW-1185">Reference proteome</keyword>
<dbReference type="InterPro" id="IPR024319">
    <property type="entry name" value="ATPase_expression_mit"/>
</dbReference>
<proteinExistence type="predicted"/>
<dbReference type="eggNOG" id="ENOG502SN7Z">
    <property type="taxonomic scope" value="Eukaryota"/>
</dbReference>
<dbReference type="HOGENOM" id="CLU_378544_0_0_1"/>
<dbReference type="Proteomes" id="UP000008181">
    <property type="component" value="Chromosome 4"/>
</dbReference>
<dbReference type="EMBL" id="CP003012">
    <property type="protein sequence ID" value="AEO69649.1"/>
    <property type="molecule type" value="Genomic_DNA"/>
</dbReference>
<evidence type="ECO:0008006" key="7">
    <source>
        <dbReference type="Google" id="ProtNLM"/>
    </source>
</evidence>
<name>G2RA61_THETT</name>
<evidence type="ECO:0000313" key="6">
    <source>
        <dbReference type="Proteomes" id="UP000008181"/>
    </source>
</evidence>
<protein>
    <recommendedName>
        <fullName evidence="7">ATPase expression protein 2, mitochondrial</fullName>
    </recommendedName>
</protein>
<reference evidence="5 6" key="1">
    <citation type="journal article" date="2011" name="Nat. Biotechnol.">
        <title>Comparative genomic analysis of the thermophilic biomass-degrading fungi Myceliophthora thermophila and Thielavia terrestris.</title>
        <authorList>
            <person name="Berka R.M."/>
            <person name="Grigoriev I.V."/>
            <person name="Otillar R."/>
            <person name="Salamov A."/>
            <person name="Grimwood J."/>
            <person name="Reid I."/>
            <person name="Ishmael N."/>
            <person name="John T."/>
            <person name="Darmond C."/>
            <person name="Moisan M.-C."/>
            <person name="Henrissat B."/>
            <person name="Coutinho P.M."/>
            <person name="Lombard V."/>
            <person name="Natvig D.O."/>
            <person name="Lindquist E."/>
            <person name="Schmutz J."/>
            <person name="Lucas S."/>
            <person name="Harris P."/>
            <person name="Powlowski J."/>
            <person name="Bellemare A."/>
            <person name="Taylor D."/>
            <person name="Butler G."/>
            <person name="de Vries R.P."/>
            <person name="Allijn I.E."/>
            <person name="van den Brink J."/>
            <person name="Ushinsky S."/>
            <person name="Storms R."/>
            <person name="Powell A.J."/>
            <person name="Paulsen I.T."/>
            <person name="Elbourne L.D.H."/>
            <person name="Baker S.E."/>
            <person name="Magnuson J."/>
            <person name="LaBoissiere S."/>
            <person name="Clutterbuck A.J."/>
            <person name="Martinez D."/>
            <person name="Wogulis M."/>
            <person name="de Leon A.L."/>
            <person name="Rey M.W."/>
            <person name="Tsang A."/>
        </authorList>
    </citation>
    <scope>NUCLEOTIDE SEQUENCE [LARGE SCALE GENOMIC DNA]</scope>
    <source>
        <strain evidence="6">ATCC 38088 / NRRL 8126</strain>
    </source>
</reference>
<dbReference type="KEGG" id="ttt:THITE_2120323"/>
<evidence type="ECO:0000256" key="4">
    <source>
        <dbReference type="SAM" id="MobiDB-lite"/>
    </source>
</evidence>
<keyword evidence="3" id="KW-0496">Mitochondrion</keyword>
<feature type="region of interest" description="Disordered" evidence="4">
    <location>
        <begin position="68"/>
        <end position="96"/>
    </location>
</feature>